<dbReference type="EMBL" id="CAJVPZ010089543">
    <property type="protein sequence ID" value="CAG8814223.1"/>
    <property type="molecule type" value="Genomic_DNA"/>
</dbReference>
<feature type="non-terminal residue" evidence="1">
    <location>
        <position position="1"/>
    </location>
</feature>
<organism evidence="1 2">
    <name type="scientific">Racocetra fulgida</name>
    <dbReference type="NCBI Taxonomy" id="60492"/>
    <lineage>
        <taxon>Eukaryota</taxon>
        <taxon>Fungi</taxon>
        <taxon>Fungi incertae sedis</taxon>
        <taxon>Mucoromycota</taxon>
        <taxon>Glomeromycotina</taxon>
        <taxon>Glomeromycetes</taxon>
        <taxon>Diversisporales</taxon>
        <taxon>Gigasporaceae</taxon>
        <taxon>Racocetra</taxon>
    </lineage>
</organism>
<dbReference type="Proteomes" id="UP000789396">
    <property type="component" value="Unassembled WGS sequence"/>
</dbReference>
<protein>
    <submittedName>
        <fullName evidence="1">11883_t:CDS:1</fullName>
    </submittedName>
</protein>
<evidence type="ECO:0000313" key="2">
    <source>
        <dbReference type="Proteomes" id="UP000789396"/>
    </source>
</evidence>
<sequence length="43" mass="5039">FQTTTILPELEEDLHLTELEYSNSIMPDEDVIAEYSNPLDKRQ</sequence>
<evidence type="ECO:0000313" key="1">
    <source>
        <dbReference type="EMBL" id="CAG8814223.1"/>
    </source>
</evidence>
<name>A0A9N9K929_9GLOM</name>
<proteinExistence type="predicted"/>
<keyword evidence="2" id="KW-1185">Reference proteome</keyword>
<comment type="caution">
    <text evidence="1">The sequence shown here is derived from an EMBL/GenBank/DDBJ whole genome shotgun (WGS) entry which is preliminary data.</text>
</comment>
<feature type="non-terminal residue" evidence="1">
    <location>
        <position position="43"/>
    </location>
</feature>
<accession>A0A9N9K929</accession>
<dbReference type="AlphaFoldDB" id="A0A9N9K929"/>
<reference evidence="1" key="1">
    <citation type="submission" date="2021-06" db="EMBL/GenBank/DDBJ databases">
        <authorList>
            <person name="Kallberg Y."/>
            <person name="Tangrot J."/>
            <person name="Rosling A."/>
        </authorList>
    </citation>
    <scope>NUCLEOTIDE SEQUENCE</scope>
    <source>
        <strain evidence="1">IN212</strain>
    </source>
</reference>
<gene>
    <name evidence="1" type="ORF">RFULGI_LOCUS19085</name>
</gene>